<dbReference type="EMBL" id="KZ452001">
    <property type="protein sequence ID" value="PKA52709.1"/>
    <property type="molecule type" value="Genomic_DNA"/>
</dbReference>
<evidence type="ECO:0000313" key="3">
    <source>
        <dbReference type="EMBL" id="PKA52709.1"/>
    </source>
</evidence>
<dbReference type="PANTHER" id="PTHR35705:SF1">
    <property type="entry name" value="WPP DOMAIN-INTERACTING TAIL-ANCHORED PROTEIN 1"/>
    <property type="match status" value="1"/>
</dbReference>
<evidence type="ECO:0000256" key="1">
    <source>
        <dbReference type="SAM" id="Coils"/>
    </source>
</evidence>
<protein>
    <submittedName>
        <fullName evidence="3">WPP domain-interacting tail-anchored protein 1</fullName>
    </submittedName>
</protein>
<dbReference type="SUPFAM" id="SSF57997">
    <property type="entry name" value="Tropomyosin"/>
    <property type="match status" value="1"/>
</dbReference>
<keyword evidence="4" id="KW-1185">Reference proteome</keyword>
<organism evidence="3 4">
    <name type="scientific">Apostasia shenzhenica</name>
    <dbReference type="NCBI Taxonomy" id="1088818"/>
    <lineage>
        <taxon>Eukaryota</taxon>
        <taxon>Viridiplantae</taxon>
        <taxon>Streptophyta</taxon>
        <taxon>Embryophyta</taxon>
        <taxon>Tracheophyta</taxon>
        <taxon>Spermatophyta</taxon>
        <taxon>Magnoliopsida</taxon>
        <taxon>Liliopsida</taxon>
        <taxon>Asparagales</taxon>
        <taxon>Orchidaceae</taxon>
        <taxon>Apostasioideae</taxon>
        <taxon>Apostasia</taxon>
    </lineage>
</organism>
<dbReference type="InterPro" id="IPR039976">
    <property type="entry name" value="WIT1/WIT2"/>
</dbReference>
<dbReference type="Gene3D" id="1.20.5.170">
    <property type="match status" value="1"/>
</dbReference>
<dbReference type="OrthoDB" id="1936068at2759"/>
<gene>
    <name evidence="3" type="primary">WIT1</name>
    <name evidence="3" type="ORF">AXF42_Ash001690</name>
</gene>
<reference evidence="3 4" key="1">
    <citation type="journal article" date="2017" name="Nature">
        <title>The Apostasia genome and the evolution of orchids.</title>
        <authorList>
            <person name="Zhang G.Q."/>
            <person name="Liu K.W."/>
            <person name="Li Z."/>
            <person name="Lohaus R."/>
            <person name="Hsiao Y.Y."/>
            <person name="Niu S.C."/>
            <person name="Wang J.Y."/>
            <person name="Lin Y.C."/>
            <person name="Xu Q."/>
            <person name="Chen L.J."/>
            <person name="Yoshida K."/>
            <person name="Fujiwara S."/>
            <person name="Wang Z.W."/>
            <person name="Zhang Y.Q."/>
            <person name="Mitsuda N."/>
            <person name="Wang M."/>
            <person name="Liu G.H."/>
            <person name="Pecoraro L."/>
            <person name="Huang H.X."/>
            <person name="Xiao X.J."/>
            <person name="Lin M."/>
            <person name="Wu X.Y."/>
            <person name="Wu W.L."/>
            <person name="Chen Y.Y."/>
            <person name="Chang S.B."/>
            <person name="Sakamoto S."/>
            <person name="Ohme-Takagi M."/>
            <person name="Yagi M."/>
            <person name="Zeng S.J."/>
            <person name="Shen C.Y."/>
            <person name="Yeh C.M."/>
            <person name="Luo Y.B."/>
            <person name="Tsai W.C."/>
            <person name="Van de Peer Y."/>
            <person name="Liu Z.J."/>
        </authorList>
    </citation>
    <scope>NUCLEOTIDE SEQUENCE [LARGE SCALE GENOMIC DNA]</scope>
    <source>
        <strain evidence="4">cv. Shenzhen</strain>
        <tissue evidence="3">Stem</tissue>
    </source>
</reference>
<proteinExistence type="predicted"/>
<dbReference type="AlphaFoldDB" id="A0A2I0AAY5"/>
<dbReference type="InterPro" id="IPR058610">
    <property type="entry name" value="WIT1_2_N"/>
</dbReference>
<dbReference type="Pfam" id="PF26581">
    <property type="entry name" value="WIT1_2_N"/>
    <property type="match status" value="1"/>
</dbReference>
<keyword evidence="1" id="KW-0175">Coiled coil</keyword>
<name>A0A2I0AAY5_9ASPA</name>
<dbReference type="PANTHER" id="PTHR35705">
    <property type="entry name" value="WPP DOMAIN-INTERACTING TAIL-ANCHORED PROTEIN 1"/>
    <property type="match status" value="1"/>
</dbReference>
<sequence>MELDLAYSSEKVLNLEILMMQVTDRASDYELQTSSSEELSMDFIEKAFEYDILSGILSSEVKEIESFMSCLQMDILAAHKFTPSDLLEDSLIEIEEKLYHAEESLRNSIDQVADIRKQSAKFERSLAFGKYERFFVNFVCFYNCVILSKYCLQTVEQKRHCLQSLEKSLAREIDLEKKLSESRYNEEELKMKLHFAEQEVDCLEDLFERVLVGFFEAENSAEILLGISKEIIVKVQIAQLSSSSSFLQSEVESEMDKSMMKPLNGQREMKNVETSYTEPDGFPVSVKTYLRTLRCRINALGEQLRETEDHLLIAKVCVKENKEQQSMLYTERGDMDNLISSLKEKVLEIQSRAESAEARCAELIKQSVELNDEVGFLRSNGTEKVKLLERKLKESDSQLEHANASVAAIEEQKNMLYSALNDMQNLIDDLKGKVSKAESRAESAESKCSLLTETNLELNEELTFLRGRLECLEVSLRQSERAKLATAKDICSRTKLIAELVKKLGLEREHLQLQVVACLSPSLFFYFYYPICFVA</sequence>
<dbReference type="Proteomes" id="UP000236161">
    <property type="component" value="Unassembled WGS sequence"/>
</dbReference>
<evidence type="ECO:0000313" key="4">
    <source>
        <dbReference type="Proteomes" id="UP000236161"/>
    </source>
</evidence>
<feature type="coiled-coil region" evidence="1">
    <location>
        <begin position="339"/>
        <end position="461"/>
    </location>
</feature>
<feature type="domain" description="WIT1/2 N-terminal helical bundle" evidence="2">
    <location>
        <begin position="1"/>
        <end position="127"/>
    </location>
</feature>
<dbReference type="STRING" id="1088818.A0A2I0AAY5"/>
<evidence type="ECO:0000259" key="2">
    <source>
        <dbReference type="Pfam" id="PF26581"/>
    </source>
</evidence>
<accession>A0A2I0AAY5</accession>